<feature type="region of interest" description="Disordered" evidence="4">
    <location>
        <begin position="319"/>
        <end position="390"/>
    </location>
</feature>
<dbReference type="EMBL" id="AJWK01013624">
    <property type="status" value="NOT_ANNOTATED_CDS"/>
    <property type="molecule type" value="Genomic_DNA"/>
</dbReference>
<dbReference type="VEuPathDB" id="VectorBase:LLOJ004331"/>
<feature type="domain" description="RRM" evidence="5">
    <location>
        <begin position="393"/>
        <end position="468"/>
    </location>
</feature>
<proteinExistence type="predicted"/>
<dbReference type="InterPro" id="IPR000504">
    <property type="entry name" value="RRM_dom"/>
</dbReference>
<feature type="domain" description="RRM" evidence="5">
    <location>
        <begin position="486"/>
        <end position="562"/>
    </location>
</feature>
<dbReference type="SUPFAM" id="SSF54928">
    <property type="entry name" value="RNA-binding domain, RBD"/>
    <property type="match status" value="2"/>
</dbReference>
<evidence type="ECO:0000256" key="1">
    <source>
        <dbReference type="ARBA" id="ARBA00022737"/>
    </source>
</evidence>
<feature type="compositionally biased region" description="Basic and acidic residues" evidence="4">
    <location>
        <begin position="361"/>
        <end position="371"/>
    </location>
</feature>
<evidence type="ECO:0000313" key="7">
    <source>
        <dbReference type="Proteomes" id="UP000092461"/>
    </source>
</evidence>
<dbReference type="InterPro" id="IPR035979">
    <property type="entry name" value="RBD_domain_sf"/>
</dbReference>
<keyword evidence="1" id="KW-0677">Repeat</keyword>
<evidence type="ECO:0000256" key="4">
    <source>
        <dbReference type="SAM" id="MobiDB-lite"/>
    </source>
</evidence>
<dbReference type="VEuPathDB" id="VectorBase:LLONM1_011299"/>
<dbReference type="PANTHER" id="PTHR23236">
    <property type="entry name" value="EUKARYOTIC TRANSLATION INITIATION FACTOR 4B/4H"/>
    <property type="match status" value="1"/>
</dbReference>
<dbReference type="Gene3D" id="3.30.70.330">
    <property type="match status" value="2"/>
</dbReference>
<dbReference type="SUPFAM" id="SSF48452">
    <property type="entry name" value="TPR-like"/>
    <property type="match status" value="1"/>
</dbReference>
<protein>
    <recommendedName>
        <fullName evidence="5">RRM domain-containing protein</fullName>
    </recommendedName>
</protein>
<accession>A0A1B0GIB1</accession>
<dbReference type="InterPro" id="IPR012677">
    <property type="entry name" value="Nucleotide-bd_a/b_plait_sf"/>
</dbReference>
<evidence type="ECO:0000256" key="2">
    <source>
        <dbReference type="ARBA" id="ARBA00022884"/>
    </source>
</evidence>
<dbReference type="AlphaFoldDB" id="A0A1B0GIB1"/>
<feature type="compositionally biased region" description="Basic and acidic residues" evidence="4">
    <location>
        <begin position="319"/>
        <end position="337"/>
    </location>
</feature>
<evidence type="ECO:0000313" key="6">
    <source>
        <dbReference type="EnsemblMetazoa" id="LLOJ004331-PA"/>
    </source>
</evidence>
<dbReference type="PROSITE" id="PS50102">
    <property type="entry name" value="RRM"/>
    <property type="match status" value="2"/>
</dbReference>
<dbReference type="Proteomes" id="UP000092461">
    <property type="component" value="Unassembled WGS sequence"/>
</dbReference>
<dbReference type="InterPro" id="IPR034217">
    <property type="entry name" value="SART3_RRM1"/>
</dbReference>
<dbReference type="InterPro" id="IPR011990">
    <property type="entry name" value="TPR-like_helical_dom_sf"/>
</dbReference>
<dbReference type="CDD" id="cd12391">
    <property type="entry name" value="RRM1_SART3"/>
    <property type="match status" value="1"/>
</dbReference>
<dbReference type="SMART" id="SM00360">
    <property type="entry name" value="RRM"/>
    <property type="match status" value="2"/>
</dbReference>
<keyword evidence="7" id="KW-1185">Reference proteome</keyword>
<dbReference type="Pfam" id="PF00076">
    <property type="entry name" value="RRM_1"/>
    <property type="match status" value="2"/>
</dbReference>
<evidence type="ECO:0000256" key="3">
    <source>
        <dbReference type="PROSITE-ProRule" id="PRU00176"/>
    </source>
</evidence>
<organism evidence="6 7">
    <name type="scientific">Lutzomyia longipalpis</name>
    <name type="common">Sand fly</name>
    <dbReference type="NCBI Taxonomy" id="7200"/>
    <lineage>
        <taxon>Eukaryota</taxon>
        <taxon>Metazoa</taxon>
        <taxon>Ecdysozoa</taxon>
        <taxon>Arthropoda</taxon>
        <taxon>Hexapoda</taxon>
        <taxon>Insecta</taxon>
        <taxon>Pterygota</taxon>
        <taxon>Neoptera</taxon>
        <taxon>Endopterygota</taxon>
        <taxon>Diptera</taxon>
        <taxon>Nematocera</taxon>
        <taxon>Psychodoidea</taxon>
        <taxon>Psychodidae</taxon>
        <taxon>Lutzomyia</taxon>
        <taxon>Lutzomyia</taxon>
    </lineage>
</organism>
<dbReference type="Gene3D" id="1.25.40.10">
    <property type="entry name" value="Tetratricopeptide repeat domain"/>
    <property type="match status" value="1"/>
</dbReference>
<sequence length="610" mass="69257">MIAKSIGMKSLRYTKEQMRNLNQSFSTKAILSHRQIRKSHTCSGSTWKLRKLLYFPGNGFNLSTNEWLGSALPHLGAGSPTFASAKAFRWTLMIHPDGSSIKIRWILSIAHLFLAKPSEKLYSLKMELLENDNFSATSLLSVMESALRADFSSPDPITNLWIEYLTILRRHADLQTEEGRDVLRRNFENAWESLSKQWGNLADQNGEILKLWGTLEYTDLGDAAKGKALWNDVMSFGENSMRSVTWLEFIHQEGQKNPAGARKLFKKAIKMPELTDPEILAAAWVRFERIHGSRENLQYCQTLCEEILENYRKQVEQENRKAASMEKKNSFKRDVKNPKNLKRKSREGAAATKDSTPQKMQKLEKLEKPPENDQEIPTSSSSSSKRDPAKDNVTIFVSNLDYSATEEEIRGAFPDMNIVNFDMVKSANGKNRGFCYIELESEEKVKEALQLDRVPINGRPMYISECAREKTQREKIFKYSEEMEPTKLFVKGCGGATKEDLEEIFKPYGEIVDIRVVFHKNGNPKGIAYVEFKEVTAARTALLNVDQYKMGKNVLRVAISAPPQRGPINKGAAKIESLGAAKRLIPGEMRPRMAFIPRSVQQKSVVNNGQ</sequence>
<dbReference type="PANTHER" id="PTHR23236:SF119">
    <property type="entry name" value="NUCLEAR RNA-BINDING PROTEIN SART-3"/>
    <property type="match status" value="1"/>
</dbReference>
<name>A0A1B0GIB1_LUTLO</name>
<keyword evidence="2 3" id="KW-0694">RNA-binding</keyword>
<evidence type="ECO:0000259" key="5">
    <source>
        <dbReference type="PROSITE" id="PS50102"/>
    </source>
</evidence>
<dbReference type="EnsemblMetazoa" id="LLOJ004331-RA">
    <property type="protein sequence ID" value="LLOJ004331-PA"/>
    <property type="gene ID" value="LLOJ004331"/>
</dbReference>
<reference evidence="6" key="1">
    <citation type="submission" date="2020-05" db="UniProtKB">
        <authorList>
            <consortium name="EnsemblMetazoa"/>
        </authorList>
    </citation>
    <scope>IDENTIFICATION</scope>
    <source>
        <strain evidence="6">Jacobina</strain>
    </source>
</reference>
<dbReference type="GO" id="GO:0003723">
    <property type="term" value="F:RNA binding"/>
    <property type="evidence" value="ECO:0007669"/>
    <property type="project" value="UniProtKB-UniRule"/>
</dbReference>